<organism evidence="4 5">
    <name type="scientific">Lentilactobacillus kisonensis DSM 19906 = JCM 15041</name>
    <dbReference type="NCBI Taxonomy" id="1423766"/>
    <lineage>
        <taxon>Bacteria</taxon>
        <taxon>Bacillati</taxon>
        <taxon>Bacillota</taxon>
        <taxon>Bacilli</taxon>
        <taxon>Lactobacillales</taxon>
        <taxon>Lactobacillaceae</taxon>
        <taxon>Lentilactobacillus</taxon>
    </lineage>
</organism>
<dbReference type="PANTHER" id="PTHR43656">
    <property type="entry name" value="BINDING OXIDOREDUCTASE, PUTATIVE (AFU_ORTHOLOGUE AFUA_2G08260)-RELATED"/>
    <property type="match status" value="1"/>
</dbReference>
<keyword evidence="2" id="KW-0560">Oxidoreductase</keyword>
<evidence type="ECO:0000313" key="4">
    <source>
        <dbReference type="EMBL" id="KRL22887.1"/>
    </source>
</evidence>
<evidence type="ECO:0000259" key="3">
    <source>
        <dbReference type="Pfam" id="PF00724"/>
    </source>
</evidence>
<dbReference type="GO" id="GO:0010181">
    <property type="term" value="F:FMN binding"/>
    <property type="evidence" value="ECO:0007669"/>
    <property type="project" value="InterPro"/>
</dbReference>
<dbReference type="Proteomes" id="UP000051439">
    <property type="component" value="Unassembled WGS sequence"/>
</dbReference>
<dbReference type="Pfam" id="PF00724">
    <property type="entry name" value="Oxidored_FMN"/>
    <property type="match status" value="1"/>
</dbReference>
<dbReference type="AlphaFoldDB" id="A0A0R1NRB5"/>
<reference evidence="4 5" key="1">
    <citation type="journal article" date="2015" name="Genome Announc.">
        <title>Expanding the biotechnology potential of lactobacilli through comparative genomics of 213 strains and associated genera.</title>
        <authorList>
            <person name="Sun Z."/>
            <person name="Harris H.M."/>
            <person name="McCann A."/>
            <person name="Guo C."/>
            <person name="Argimon S."/>
            <person name="Zhang W."/>
            <person name="Yang X."/>
            <person name="Jeffery I.B."/>
            <person name="Cooney J.C."/>
            <person name="Kagawa T.F."/>
            <person name="Liu W."/>
            <person name="Song Y."/>
            <person name="Salvetti E."/>
            <person name="Wrobel A."/>
            <person name="Rasinkangas P."/>
            <person name="Parkhill J."/>
            <person name="Rea M.C."/>
            <person name="O'Sullivan O."/>
            <person name="Ritari J."/>
            <person name="Douillard F.P."/>
            <person name="Paul Ross R."/>
            <person name="Yang R."/>
            <person name="Briner A.E."/>
            <person name="Felis G.E."/>
            <person name="de Vos W.M."/>
            <person name="Barrangou R."/>
            <person name="Klaenhammer T.R."/>
            <person name="Caufield P.W."/>
            <person name="Cui Y."/>
            <person name="Zhang H."/>
            <person name="O'Toole P.W."/>
        </authorList>
    </citation>
    <scope>NUCLEOTIDE SEQUENCE [LARGE SCALE GENOMIC DNA]</scope>
    <source>
        <strain evidence="4 5">DSM 19906</strain>
    </source>
</reference>
<evidence type="ECO:0000256" key="2">
    <source>
        <dbReference type="ARBA" id="ARBA00023002"/>
    </source>
</evidence>
<comment type="caution">
    <text evidence="4">The sequence shown here is derived from an EMBL/GenBank/DDBJ whole genome shotgun (WGS) entry which is preliminary data.</text>
</comment>
<dbReference type="InterPro" id="IPR013785">
    <property type="entry name" value="Aldolase_TIM"/>
</dbReference>
<dbReference type="InterPro" id="IPR051799">
    <property type="entry name" value="NADH_flavin_oxidoreductase"/>
</dbReference>
<dbReference type="PATRIC" id="fig|1423766.4.peg.1697"/>
<gene>
    <name evidence="4" type="ORF">FC98_GL001639</name>
</gene>
<protein>
    <submittedName>
        <fullName evidence="4">Oxidoreductase, FAD FMN-binding protein</fullName>
    </submittedName>
</protein>
<dbReference type="InterPro" id="IPR001155">
    <property type="entry name" value="OxRdtase_FMN_N"/>
</dbReference>
<dbReference type="EMBL" id="AZEB01000003">
    <property type="protein sequence ID" value="KRL22887.1"/>
    <property type="molecule type" value="Genomic_DNA"/>
</dbReference>
<name>A0A0R1NRB5_9LACO</name>
<sequence>MKHVGEFRLPTVFFRVNIDSNIGKLSFRKGAGRMSYLQVSKSLTLPGDLTIKNRFFKSAMSETMALENGRPTNLIANLYHRWALGGWGVIVTGNVMVDHQAMAEPGNVVVEDRRNLDILSRWAEAATINHTQLWMQLNHPGRQSPRIFSEQPVAPSPIKITGVNGRYFNEPRELRTYEVKQLVTKYIKTAAIAQIAGFTGVQLHGAFGYLINQFLSKTTNQRTDQYGGSLENRMRFLVEIYQGIRESCGSRFAISLKLSLTDINVSGFTEDEMTAVIQKMAGLGINLIEIAGDDYETSQLGFSGYAHMIRQLVNVPIVLSGGFRNISTMEEALGRDDADMIGICTAASIISDLPDQVLNERYQPVSVNLTTGSRHLDEKYQSLMVTSYCEQQARRIAEGKRPQRYTSGWRAIAACVKMHGPEGLVPRRPV</sequence>
<dbReference type="GO" id="GO:0016491">
    <property type="term" value="F:oxidoreductase activity"/>
    <property type="evidence" value="ECO:0007669"/>
    <property type="project" value="UniProtKB-KW"/>
</dbReference>
<feature type="domain" description="NADH:flavin oxidoreductase/NADH oxidase N-terminal" evidence="3">
    <location>
        <begin position="47"/>
        <end position="345"/>
    </location>
</feature>
<dbReference type="SUPFAM" id="SSF51395">
    <property type="entry name" value="FMN-linked oxidoreductases"/>
    <property type="match status" value="1"/>
</dbReference>
<keyword evidence="5" id="KW-1185">Reference proteome</keyword>
<evidence type="ECO:0000256" key="1">
    <source>
        <dbReference type="ARBA" id="ARBA00022630"/>
    </source>
</evidence>
<accession>A0A0R1NRB5</accession>
<keyword evidence="1" id="KW-0285">Flavoprotein</keyword>
<proteinExistence type="predicted"/>
<dbReference type="PANTHER" id="PTHR43656:SF2">
    <property type="entry name" value="BINDING OXIDOREDUCTASE, PUTATIVE (AFU_ORTHOLOGUE AFUA_2G08260)-RELATED"/>
    <property type="match status" value="1"/>
</dbReference>
<evidence type="ECO:0000313" key="5">
    <source>
        <dbReference type="Proteomes" id="UP000051439"/>
    </source>
</evidence>
<dbReference type="Gene3D" id="3.20.20.70">
    <property type="entry name" value="Aldolase class I"/>
    <property type="match status" value="1"/>
</dbReference>